<organism evidence="1 2">
    <name type="scientific">Propioniciclava flava</name>
    <dbReference type="NCBI Taxonomy" id="2072026"/>
    <lineage>
        <taxon>Bacteria</taxon>
        <taxon>Bacillati</taxon>
        <taxon>Actinomycetota</taxon>
        <taxon>Actinomycetes</taxon>
        <taxon>Propionibacteriales</taxon>
        <taxon>Propionibacteriaceae</taxon>
        <taxon>Propioniciclava</taxon>
    </lineage>
</organism>
<comment type="caution">
    <text evidence="1">The sequence shown here is derived from an EMBL/GenBank/DDBJ whole genome shotgun (WGS) entry which is preliminary data.</text>
</comment>
<keyword evidence="2" id="KW-1185">Reference proteome</keyword>
<accession>A0A4Q2ED27</accession>
<evidence type="ECO:0008006" key="3">
    <source>
        <dbReference type="Google" id="ProtNLM"/>
    </source>
</evidence>
<gene>
    <name evidence="1" type="ORF">C1706_12690</name>
</gene>
<proteinExistence type="predicted"/>
<evidence type="ECO:0000313" key="2">
    <source>
        <dbReference type="Proteomes" id="UP000290624"/>
    </source>
</evidence>
<reference evidence="1 2" key="1">
    <citation type="submission" date="2018-01" db="EMBL/GenBank/DDBJ databases">
        <title>Lactibacter flavus gen. nov., sp. nov., a novel bacterium of the family Propionibacteriaceae isolated from raw milk and dairy products.</title>
        <authorList>
            <person name="Wenning M."/>
            <person name="Breitenwieser F."/>
            <person name="Huptas C."/>
            <person name="von Neubeck M."/>
            <person name="Busse H.-J."/>
            <person name="Scherer S."/>
        </authorList>
    </citation>
    <scope>NUCLEOTIDE SEQUENCE [LARGE SCALE GENOMIC DNA]</scope>
    <source>
        <strain evidence="1 2">VG341</strain>
    </source>
</reference>
<dbReference type="RefSeq" id="WP_129459602.1">
    <property type="nucleotide sequence ID" value="NZ_PPCV01000010.1"/>
</dbReference>
<sequence length="73" mass="8087">MPQRRIVVEFDQDPTANAAAITFDTLPPTRNLEQYVIENAVGDIIASITFSPSGALFQVELLDAERQIPDSLR</sequence>
<protein>
    <recommendedName>
        <fullName evidence="3">DUF2283 domain-containing protein</fullName>
    </recommendedName>
</protein>
<evidence type="ECO:0000313" key="1">
    <source>
        <dbReference type="EMBL" id="RXW31327.1"/>
    </source>
</evidence>
<dbReference type="EMBL" id="PPCV01000010">
    <property type="protein sequence ID" value="RXW31327.1"/>
    <property type="molecule type" value="Genomic_DNA"/>
</dbReference>
<dbReference type="AlphaFoldDB" id="A0A4Q2ED27"/>
<dbReference type="Proteomes" id="UP000290624">
    <property type="component" value="Unassembled WGS sequence"/>
</dbReference>
<name>A0A4Q2ED27_9ACTN</name>